<protein>
    <recommendedName>
        <fullName evidence="3">Helix-turn-helix domain containing protein</fullName>
    </recommendedName>
</protein>
<comment type="caution">
    <text evidence="1">The sequence shown here is derived from an EMBL/GenBank/DDBJ whole genome shotgun (WGS) entry which is preliminary data.</text>
</comment>
<dbReference type="AlphaFoldDB" id="A0A2S3ZTF9"/>
<proteinExistence type="predicted"/>
<dbReference type="RefSeq" id="WP_103466731.1">
    <property type="nucleotide sequence ID" value="NZ_PPXC01000013.1"/>
</dbReference>
<accession>A0A2S3ZTF9</accession>
<evidence type="ECO:0000313" key="2">
    <source>
        <dbReference type="Proteomes" id="UP000237061"/>
    </source>
</evidence>
<evidence type="ECO:0000313" key="1">
    <source>
        <dbReference type="EMBL" id="POH72508.1"/>
    </source>
</evidence>
<sequence>MPTTIPNNSPQQLLEEIHKEFLGVLAKESTLRAERNEAVRAVVAQGASVTHLARAGGISRELLHRILRAAPSAQPGARGVAGDGDDVTALASIQKSLDAAVSKRAALEKQRALAIRRAVDGTGVTRTEIARWAGVSSETVRKVCLGP</sequence>
<dbReference type="Proteomes" id="UP000237061">
    <property type="component" value="Unassembled WGS sequence"/>
</dbReference>
<gene>
    <name evidence="1" type="ORF">CVS27_15420</name>
</gene>
<organism evidence="1 2">
    <name type="scientific">Arthrobacter glacialis</name>
    <dbReference type="NCBI Taxonomy" id="1664"/>
    <lineage>
        <taxon>Bacteria</taxon>
        <taxon>Bacillati</taxon>
        <taxon>Actinomycetota</taxon>
        <taxon>Actinomycetes</taxon>
        <taxon>Micrococcales</taxon>
        <taxon>Micrococcaceae</taxon>
        <taxon>Arthrobacter</taxon>
    </lineage>
</organism>
<keyword evidence="2" id="KW-1185">Reference proteome</keyword>
<dbReference type="EMBL" id="PPXC01000013">
    <property type="protein sequence ID" value="POH72508.1"/>
    <property type="molecule type" value="Genomic_DNA"/>
</dbReference>
<name>A0A2S3ZTF9_ARTGL</name>
<evidence type="ECO:0008006" key="3">
    <source>
        <dbReference type="Google" id="ProtNLM"/>
    </source>
</evidence>
<reference evidence="1 2" key="1">
    <citation type="submission" date="2018-01" db="EMBL/GenBank/DDBJ databases">
        <title>Arthrobacter sp. nov., from glaciers in China.</title>
        <authorList>
            <person name="Liu Q."/>
            <person name="Xin Y.-H."/>
        </authorList>
    </citation>
    <scope>NUCLEOTIDE SEQUENCE [LARGE SCALE GENOMIC DNA]</scope>
    <source>
        <strain evidence="1 2">HLT2-12-2</strain>
    </source>
</reference>